<evidence type="ECO:0000313" key="1">
    <source>
        <dbReference type="EMBL" id="NOL60241.1"/>
    </source>
</evidence>
<reference evidence="1 2" key="1">
    <citation type="submission" date="2020-05" db="EMBL/GenBank/DDBJ databases">
        <authorList>
            <person name="Zhang R."/>
        </authorList>
    </citation>
    <scope>NUCLEOTIDE SEQUENCE [LARGE SCALE GENOMIC DNA]</scope>
    <source>
        <strain evidence="1 2">DSM 28986</strain>
    </source>
</reference>
<dbReference type="RefSeq" id="WP_171481613.1">
    <property type="nucleotide sequence ID" value="NZ_JABGBP010000177.1"/>
</dbReference>
<evidence type="ECO:0000313" key="2">
    <source>
        <dbReference type="Proteomes" id="UP000546917"/>
    </source>
</evidence>
<comment type="caution">
    <text evidence="1">The sequence shown here is derived from an EMBL/GenBank/DDBJ whole genome shotgun (WGS) entry which is preliminary data.</text>
</comment>
<dbReference type="EMBL" id="JABGBP010000177">
    <property type="protein sequence ID" value="NOL60241.1"/>
    <property type="molecule type" value="Genomic_DNA"/>
</dbReference>
<organism evidence="1 2">
    <name type="scientific">Ferroplasma acidiphilum</name>
    <dbReference type="NCBI Taxonomy" id="74969"/>
    <lineage>
        <taxon>Archaea</taxon>
        <taxon>Methanobacteriati</taxon>
        <taxon>Thermoplasmatota</taxon>
        <taxon>Thermoplasmata</taxon>
        <taxon>Thermoplasmatales</taxon>
        <taxon>Ferroplasmaceae</taxon>
        <taxon>Ferroplasma</taxon>
    </lineage>
</organism>
<dbReference type="AlphaFoldDB" id="A0A7K4FN49"/>
<dbReference type="Proteomes" id="UP000546917">
    <property type="component" value="Unassembled WGS sequence"/>
</dbReference>
<proteinExistence type="predicted"/>
<accession>A0A7K4FN49</accession>
<gene>
    <name evidence="1" type="ORF">HLB00_05255</name>
</gene>
<protein>
    <submittedName>
        <fullName evidence="1">Uncharacterized protein</fullName>
    </submittedName>
</protein>
<sequence>MEANKRNISLEVELITIENGYRIIYPIDDYDKIIIKRILELAVEFFNSKPKELSISPFVFGLNEIAHLVKDDMSYITAQKHINKLIKENYLIDLNEKIKQTFAYASTFRSNEDYEEIEDIFTRVIIAPILVNLIEKYEKSKKRLILNFEKLNIEKWLKERLTNIKKSN</sequence>
<name>A0A7K4FN49_9ARCH</name>